<evidence type="ECO:0000313" key="1">
    <source>
        <dbReference type="EMBL" id="GAA0184988.1"/>
    </source>
</evidence>
<gene>
    <name evidence="1" type="ORF">LIER_32276</name>
</gene>
<organism evidence="1 2">
    <name type="scientific">Lithospermum erythrorhizon</name>
    <name type="common">Purple gromwell</name>
    <name type="synonym">Lithospermum officinale var. erythrorhizon</name>
    <dbReference type="NCBI Taxonomy" id="34254"/>
    <lineage>
        <taxon>Eukaryota</taxon>
        <taxon>Viridiplantae</taxon>
        <taxon>Streptophyta</taxon>
        <taxon>Embryophyta</taxon>
        <taxon>Tracheophyta</taxon>
        <taxon>Spermatophyta</taxon>
        <taxon>Magnoliopsida</taxon>
        <taxon>eudicotyledons</taxon>
        <taxon>Gunneridae</taxon>
        <taxon>Pentapetalae</taxon>
        <taxon>asterids</taxon>
        <taxon>lamiids</taxon>
        <taxon>Boraginales</taxon>
        <taxon>Boraginaceae</taxon>
        <taxon>Boraginoideae</taxon>
        <taxon>Lithospermeae</taxon>
        <taxon>Lithospermum</taxon>
    </lineage>
</organism>
<dbReference type="EMBL" id="BAABME010012331">
    <property type="protein sequence ID" value="GAA0184988.1"/>
    <property type="molecule type" value="Genomic_DNA"/>
</dbReference>
<sequence>MITSDLRFWKMLRIALSGFSSNAKKSSVRISHRVILQGSASDRHLGKLLFPDVASYRSADRVSVVVGANHPPRLGF</sequence>
<reference evidence="1 2" key="1">
    <citation type="submission" date="2024-01" db="EMBL/GenBank/DDBJ databases">
        <title>The complete chloroplast genome sequence of Lithospermum erythrorhizon: insights into the phylogenetic relationship among Boraginaceae species and the maternal lineages of purple gromwells.</title>
        <authorList>
            <person name="Okada T."/>
            <person name="Watanabe K."/>
        </authorList>
    </citation>
    <scope>NUCLEOTIDE SEQUENCE [LARGE SCALE GENOMIC DNA]</scope>
</reference>
<proteinExistence type="predicted"/>
<accession>A0AAV3RV66</accession>
<keyword evidence="2" id="KW-1185">Reference proteome</keyword>
<name>A0AAV3RV66_LITER</name>
<dbReference type="AlphaFoldDB" id="A0AAV3RV66"/>
<dbReference type="Proteomes" id="UP001454036">
    <property type="component" value="Unassembled WGS sequence"/>
</dbReference>
<protein>
    <submittedName>
        <fullName evidence="1">Uncharacterized protein</fullName>
    </submittedName>
</protein>
<comment type="caution">
    <text evidence="1">The sequence shown here is derived from an EMBL/GenBank/DDBJ whole genome shotgun (WGS) entry which is preliminary data.</text>
</comment>
<evidence type="ECO:0000313" key="2">
    <source>
        <dbReference type="Proteomes" id="UP001454036"/>
    </source>
</evidence>